<gene>
    <name evidence="2" type="ORF">EKO23_05255</name>
</gene>
<accession>A0A4Q4ZHS9</accession>
<dbReference type="AlphaFoldDB" id="A0A4Q4ZHS9"/>
<evidence type="ECO:0000313" key="2">
    <source>
        <dbReference type="EMBL" id="RYP87792.1"/>
    </source>
</evidence>
<feature type="region of interest" description="Disordered" evidence="1">
    <location>
        <begin position="127"/>
        <end position="163"/>
    </location>
</feature>
<dbReference type="Proteomes" id="UP000295198">
    <property type="component" value="Unassembled WGS sequence"/>
</dbReference>
<dbReference type="SUPFAM" id="SSF51989">
    <property type="entry name" value="Glycosyl hydrolases family 6, cellulases"/>
    <property type="match status" value="1"/>
</dbReference>
<dbReference type="InterPro" id="IPR036434">
    <property type="entry name" value="Beta_cellobiohydrolase_sf"/>
</dbReference>
<sequence>MREYIENFTGGDPDVLVQMTVFRMVPWEHESVRAVHARRLHRALPPHPVRRPHLLRAAPHQRLRRRGRGGLAEGPPEESARFLVPAGIEYVRGFALNSTHYVKVGDDLAFGTELVAELARRGHPGKHFVVNTSSNGQGFDVGQARGSHPDNAKVCQPRPSGSA</sequence>
<dbReference type="Gene3D" id="3.20.20.40">
    <property type="entry name" value="1, 4-beta cellobiohydrolase"/>
    <property type="match status" value="1"/>
</dbReference>
<evidence type="ECO:0000256" key="1">
    <source>
        <dbReference type="SAM" id="MobiDB-lite"/>
    </source>
</evidence>
<protein>
    <submittedName>
        <fullName evidence="2">Uncharacterized protein</fullName>
    </submittedName>
</protein>
<dbReference type="GO" id="GO:0030245">
    <property type="term" value="P:cellulose catabolic process"/>
    <property type="evidence" value="ECO:0007669"/>
    <property type="project" value="InterPro"/>
</dbReference>
<proteinExistence type="predicted"/>
<dbReference type="GO" id="GO:0004553">
    <property type="term" value="F:hydrolase activity, hydrolyzing O-glycosyl compounds"/>
    <property type="evidence" value="ECO:0007669"/>
    <property type="project" value="InterPro"/>
</dbReference>
<feature type="region of interest" description="Disordered" evidence="1">
    <location>
        <begin position="43"/>
        <end position="78"/>
    </location>
</feature>
<dbReference type="EMBL" id="SDKM01000005">
    <property type="protein sequence ID" value="RYP87792.1"/>
    <property type="molecule type" value="Genomic_DNA"/>
</dbReference>
<name>A0A4Q4ZHS9_9ACTN</name>
<dbReference type="RefSeq" id="WP_134714794.1">
    <property type="nucleotide sequence ID" value="NZ_SDKM01000005.1"/>
</dbReference>
<organism evidence="2 3">
    <name type="scientific">Nocardioides guangzhouensis</name>
    <dbReference type="NCBI Taxonomy" id="2497878"/>
    <lineage>
        <taxon>Bacteria</taxon>
        <taxon>Bacillati</taxon>
        <taxon>Actinomycetota</taxon>
        <taxon>Actinomycetes</taxon>
        <taxon>Propionibacteriales</taxon>
        <taxon>Nocardioidaceae</taxon>
        <taxon>Nocardioides</taxon>
    </lineage>
</organism>
<comment type="caution">
    <text evidence="2">The sequence shown here is derived from an EMBL/GenBank/DDBJ whole genome shotgun (WGS) entry which is preliminary data.</text>
</comment>
<reference evidence="2 3" key="1">
    <citation type="submission" date="2019-01" db="EMBL/GenBank/DDBJ databases">
        <title>Nocardioides guangzhouensis sp. nov., an actinobacterium isolated from soil.</title>
        <authorList>
            <person name="Fu Y."/>
            <person name="Cai Y."/>
            <person name="Lin Z."/>
            <person name="Chen P."/>
        </authorList>
    </citation>
    <scope>NUCLEOTIDE SEQUENCE [LARGE SCALE GENOMIC DNA]</scope>
    <source>
        <strain evidence="2 3">130</strain>
    </source>
</reference>
<keyword evidence="3" id="KW-1185">Reference proteome</keyword>
<evidence type="ECO:0000313" key="3">
    <source>
        <dbReference type="Proteomes" id="UP000295198"/>
    </source>
</evidence>
<dbReference type="OrthoDB" id="309899at2"/>
<feature type="compositionally biased region" description="Basic residues" evidence="1">
    <location>
        <begin position="43"/>
        <end position="68"/>
    </location>
</feature>